<reference evidence="2" key="1">
    <citation type="journal article" date="2021" name="PeerJ">
        <title>Extensive microbial diversity within the chicken gut microbiome revealed by metagenomics and culture.</title>
        <authorList>
            <person name="Gilroy R."/>
            <person name="Ravi A."/>
            <person name="Getino M."/>
            <person name="Pursley I."/>
            <person name="Horton D.L."/>
            <person name="Alikhan N.F."/>
            <person name="Baker D."/>
            <person name="Gharbi K."/>
            <person name="Hall N."/>
            <person name="Watson M."/>
            <person name="Adriaenssens E.M."/>
            <person name="Foster-Nyarko E."/>
            <person name="Jarju S."/>
            <person name="Secka A."/>
            <person name="Antonio M."/>
            <person name="Oren A."/>
            <person name="Chaudhuri R.R."/>
            <person name="La Ragione R."/>
            <person name="Hildebrand F."/>
            <person name="Pallen M.J."/>
        </authorList>
    </citation>
    <scope>NUCLEOTIDE SEQUENCE</scope>
    <source>
        <strain evidence="2">1345</strain>
    </source>
</reference>
<evidence type="ECO:0000313" key="3">
    <source>
        <dbReference type="Proteomes" id="UP000886750"/>
    </source>
</evidence>
<reference evidence="2" key="2">
    <citation type="submission" date="2021-04" db="EMBL/GenBank/DDBJ databases">
        <authorList>
            <person name="Gilroy R."/>
        </authorList>
    </citation>
    <scope>NUCLEOTIDE SEQUENCE</scope>
    <source>
        <strain evidence="2">1345</strain>
    </source>
</reference>
<name>A0A9D1ZVW7_9FIRM</name>
<proteinExistence type="predicted"/>
<keyword evidence="1" id="KW-1133">Transmembrane helix</keyword>
<accession>A0A9D1ZVW7</accession>
<protein>
    <submittedName>
        <fullName evidence="2">Uncharacterized protein</fullName>
    </submittedName>
</protein>
<dbReference type="Proteomes" id="UP000886750">
    <property type="component" value="Unassembled WGS sequence"/>
</dbReference>
<keyword evidence="1" id="KW-0472">Membrane</keyword>
<evidence type="ECO:0000313" key="2">
    <source>
        <dbReference type="EMBL" id="HIY96790.1"/>
    </source>
</evidence>
<comment type="caution">
    <text evidence="2">The sequence shown here is derived from an EMBL/GenBank/DDBJ whole genome shotgun (WGS) entry which is preliminary data.</text>
</comment>
<feature type="transmembrane region" description="Helical" evidence="1">
    <location>
        <begin position="824"/>
        <end position="845"/>
    </location>
</feature>
<dbReference type="EMBL" id="DXCQ01000028">
    <property type="protein sequence ID" value="HIY96790.1"/>
    <property type="molecule type" value="Genomic_DNA"/>
</dbReference>
<sequence>MFRKRYKPVSGMVAAFVLISILVCSVFTAFPHDVKAESENNYLDSAITYQGEENWYNYSGDFSENQLINMFYIQRYGMWQGQSELNRIYNDTLVQVPTADYDAMRAYVVSKEGVLSIGGEIEVFANDDTGDSVRVSVVLVEDGALSETRELLSGTVLQRGDASLDLSKEASLQDVSVGIGDMIFFVAEACEDSSVCGAVFGVNISFGEVSNQAIPQAPVSEPVRFEGDLAFTYDNNGNVLKDGKELITASMATDNVTGNQTYVYQTNGMQTLTAMDFAGYESPGSWYTMPNSVSSVGAVWFNKWYSNSVGGFGNAGLRYTVPSDGTISVLGAYVRSDAVEMGDDATSETESAAWRLIRIRGGVFEVLVGEQPIEKNVLNYFADVAGTQDIEVLAGDQICVQYLCSAAWKTSCMSILFDYVADPVDVNIGWVASGDIPQETYDSTYGTVQGEKDWYYAYGASDGEYYELDNEAGVWTGEDVYSSVSIDHRIMSPSNSSGVMKVWKAIGGGKARIVGNMRAVQVSASGMTFRVSKRSYKNDGWGQAEVLFSQQLNSKKAFAEFNLEGEEIQNGDIVFFEVISANNDPVAECREQLELNCYVDFEATVPAEEVGEGIGAEEYAFTSDWYSDTQGKNGWFYAYGDKDNYVLMDYGFGNFNYALWNGPEWNTAIDATAQYLGAYTGTMRIYVADRDGVLHVLGTAAVVTTDGIEGVNARIYHNGETIWTEEYGKDDRAARPVELAIEVKKGDTVMFYAENKTGNTVAYATEFFYNISISLDSDSTDIVPENELIQYLDAKDSYKDFLGVPDEETDVKTVGDENSGCGSIFGTESGIIAAVLISCISMVLISKRRERK</sequence>
<gene>
    <name evidence="2" type="ORF">H9729_03805</name>
</gene>
<dbReference type="AlphaFoldDB" id="A0A9D1ZVW7"/>
<evidence type="ECO:0000256" key="1">
    <source>
        <dbReference type="SAM" id="Phobius"/>
    </source>
</evidence>
<keyword evidence="1" id="KW-0812">Transmembrane</keyword>
<organism evidence="2 3">
    <name type="scientific">Candidatus Borkfalkia excrementigallinarum</name>
    <dbReference type="NCBI Taxonomy" id="2838506"/>
    <lineage>
        <taxon>Bacteria</taxon>
        <taxon>Bacillati</taxon>
        <taxon>Bacillota</taxon>
        <taxon>Clostridia</taxon>
        <taxon>Christensenellales</taxon>
        <taxon>Christensenellaceae</taxon>
        <taxon>Candidatus Borkfalkia</taxon>
    </lineage>
</organism>